<dbReference type="RefSeq" id="WP_229706168.1">
    <property type="nucleotide sequence ID" value="NZ_BMNB01000020.1"/>
</dbReference>
<keyword evidence="2" id="KW-1185">Reference proteome</keyword>
<dbReference type="AlphaFoldDB" id="A0A917X194"/>
<proteinExistence type="predicted"/>
<gene>
    <name evidence="1" type="ORF">GCM10011608_40610</name>
</gene>
<accession>A0A917X194</accession>
<organism evidence="1 2">
    <name type="scientific">Micromonospora sonchi</name>
    <dbReference type="NCBI Taxonomy" id="1763543"/>
    <lineage>
        <taxon>Bacteria</taxon>
        <taxon>Bacillati</taxon>
        <taxon>Actinomycetota</taxon>
        <taxon>Actinomycetes</taxon>
        <taxon>Micromonosporales</taxon>
        <taxon>Micromonosporaceae</taxon>
        <taxon>Micromonospora</taxon>
    </lineage>
</organism>
<sequence length="125" mass="13353">MSVPHPPNITPPPVQQMRNEELAELASSGGPYRGKAVFELVDRAKADDGAASRLGELSRLTALRGDRVFHSVSLAWAAIIGLLAAETPHARAVAYSAFAGLPAPEQADFLAYVKADRVEDAHPRL</sequence>
<dbReference type="Proteomes" id="UP000608890">
    <property type="component" value="Unassembled WGS sequence"/>
</dbReference>
<reference evidence="1" key="2">
    <citation type="submission" date="2020-09" db="EMBL/GenBank/DDBJ databases">
        <authorList>
            <person name="Sun Q."/>
            <person name="Zhou Y."/>
        </authorList>
    </citation>
    <scope>NUCLEOTIDE SEQUENCE</scope>
    <source>
        <strain evidence="1">CGMCC 4.7312</strain>
    </source>
</reference>
<evidence type="ECO:0000313" key="2">
    <source>
        <dbReference type="Proteomes" id="UP000608890"/>
    </source>
</evidence>
<reference evidence="1" key="1">
    <citation type="journal article" date="2014" name="Int. J. Syst. Evol. Microbiol.">
        <title>Complete genome sequence of Corynebacterium casei LMG S-19264T (=DSM 44701T), isolated from a smear-ripened cheese.</title>
        <authorList>
            <consortium name="US DOE Joint Genome Institute (JGI-PGF)"/>
            <person name="Walter F."/>
            <person name="Albersmeier A."/>
            <person name="Kalinowski J."/>
            <person name="Ruckert C."/>
        </authorList>
    </citation>
    <scope>NUCLEOTIDE SEQUENCE</scope>
    <source>
        <strain evidence="1">CGMCC 4.7312</strain>
    </source>
</reference>
<evidence type="ECO:0000313" key="1">
    <source>
        <dbReference type="EMBL" id="GGM51565.1"/>
    </source>
</evidence>
<protein>
    <submittedName>
        <fullName evidence="1">Uncharacterized protein</fullName>
    </submittedName>
</protein>
<name>A0A917X194_9ACTN</name>
<dbReference type="EMBL" id="BMNB01000020">
    <property type="protein sequence ID" value="GGM51565.1"/>
    <property type="molecule type" value="Genomic_DNA"/>
</dbReference>
<comment type="caution">
    <text evidence="1">The sequence shown here is derived from an EMBL/GenBank/DDBJ whole genome shotgun (WGS) entry which is preliminary data.</text>
</comment>